<dbReference type="Pfam" id="PF00096">
    <property type="entry name" value="zf-C2H2"/>
    <property type="match status" value="1"/>
</dbReference>
<feature type="domain" description="C2H2-type" evidence="7">
    <location>
        <begin position="943"/>
        <end position="970"/>
    </location>
</feature>
<evidence type="ECO:0000256" key="6">
    <source>
        <dbReference type="SAM" id="MobiDB-lite"/>
    </source>
</evidence>
<dbReference type="Gene3D" id="3.40.50.300">
    <property type="entry name" value="P-loop containing nucleotide triphosphate hydrolases"/>
    <property type="match status" value="1"/>
</dbReference>
<dbReference type="EMBL" id="ONZQ02000010">
    <property type="protein sequence ID" value="SPO04663.1"/>
    <property type="molecule type" value="Genomic_DNA"/>
</dbReference>
<dbReference type="InterPro" id="IPR013087">
    <property type="entry name" value="Znf_C2H2_type"/>
</dbReference>
<dbReference type="PANTHER" id="PTHR10039:SF14">
    <property type="entry name" value="NACHT DOMAIN-CONTAINING PROTEIN"/>
    <property type="match status" value="1"/>
</dbReference>
<feature type="region of interest" description="Disordered" evidence="6">
    <location>
        <begin position="221"/>
        <end position="253"/>
    </location>
</feature>
<evidence type="ECO:0000256" key="5">
    <source>
        <dbReference type="PROSITE-ProRule" id="PRU00042"/>
    </source>
</evidence>
<keyword evidence="1" id="KW-0479">Metal-binding</keyword>
<gene>
    <name evidence="8" type="ORF">DNG_07348</name>
</gene>
<dbReference type="InterPro" id="IPR036236">
    <property type="entry name" value="Znf_C2H2_sf"/>
</dbReference>
<feature type="domain" description="C2H2-type" evidence="7">
    <location>
        <begin position="915"/>
        <end position="942"/>
    </location>
</feature>
<evidence type="ECO:0000256" key="3">
    <source>
        <dbReference type="ARBA" id="ARBA00022771"/>
    </source>
</evidence>
<evidence type="ECO:0000256" key="2">
    <source>
        <dbReference type="ARBA" id="ARBA00022737"/>
    </source>
</evidence>
<feature type="compositionally biased region" description="Polar residues" evidence="6">
    <location>
        <begin position="224"/>
        <end position="244"/>
    </location>
</feature>
<comment type="caution">
    <text evidence="8">The sequence shown here is derived from an EMBL/GenBank/DDBJ whole genome shotgun (WGS) entry which is preliminary data.</text>
</comment>
<dbReference type="Proteomes" id="UP001187682">
    <property type="component" value="Unassembled WGS sequence"/>
</dbReference>
<evidence type="ECO:0000313" key="9">
    <source>
        <dbReference type="Proteomes" id="UP001187682"/>
    </source>
</evidence>
<dbReference type="PANTHER" id="PTHR10039">
    <property type="entry name" value="AMELOGENIN"/>
    <property type="match status" value="1"/>
</dbReference>
<accession>A0AAE8SXD2</accession>
<sequence>MDISDADTRRLDGVDRINSMDGLHSMDRLEGLSEAFGKGLKPTDREKFISCTFNDMSRQIGDIQSMQNRGRTIMNMNRIRLFLTGMQELDKILTVLKIEHRKLAMAYIWGSIQYLLKRTSNTDRAFDGVLDVYERLGARLLPLSQYKQMFIECIDSRECLINIYDDVQRFHLLAYKLFSRRPKLWQRLYNPAWKDLNNTFTQLVESLDSHGDIIRAHGDRIRSRSGSIQSPGASSGWGLNTSSDPDTDMEDSLPGGASLTSWGDAIAAFTRYTSDVKQRWKDFKDRETQRKREKGEKVMTWIASSNKMDEMQKNFRSMRVCPESGRWLFRRYRQVTDWIKEEDSSEPAIWLHGSKGFGKTMLASLVIDELERLRIRGERPVIPASSRAHYFFCQEDDDDHRTHLGVLKGLLHQMVAADLRYIQEVSDDPTQAAAADVHVLALCEDKVTYAGGDSLGNAETAQILIEAFVDYNCRQYIVIDGLDECEVAQARQTAEFFKSLVRRHNREVSGQISGGDGGTNRGRLRVMYTSQAITELDNCMPVAKANIKLKAIDNDEDIREYEKLLESVKEKLNSLGQGESHWEKARLLLGWLVCAKRPLKWHEMQAILSFDPEKGEVDLDNRMLRHNVRKYLGSLVHVLDGGHIRLIHSTAREHIVQNCHINKEEVQCKLATLCLQYLSLPIFKSDYSDEQRRKDARRGYFSFQDYACSKWHSHIDTVIRECSAFLHVSPGALTEFSSALNTFLSTHGAQLTATHHDDLTHDHIDKSHPLSIRGPLLKLWSHIFTHQKGSFAERSKVGILQIDASLLANRAALETFKPTDFSVDLDTIGDYYGPNLFKCRRSLCRFFHVGYDTQSAREEHDKRHDRPYPCPLSCKSAPLGFSTGKDKDRHVRVYHPELIDGLSAFEDRRQAVGSFTCRMCSKPFTRKVNLQGHERSHFGDRPYPCPTCGKAFARINDCRRHEKIHVKHKGVL</sequence>
<dbReference type="PROSITE" id="PS50157">
    <property type="entry name" value="ZINC_FINGER_C2H2_2"/>
    <property type="match status" value="2"/>
</dbReference>
<dbReference type="PROSITE" id="PS00028">
    <property type="entry name" value="ZINC_FINGER_C2H2_1"/>
    <property type="match status" value="2"/>
</dbReference>
<keyword evidence="2" id="KW-0677">Repeat</keyword>
<dbReference type="Pfam" id="PF22939">
    <property type="entry name" value="WHD_GPIID"/>
    <property type="match status" value="1"/>
</dbReference>
<keyword evidence="3 5" id="KW-0863">Zinc-finger</keyword>
<keyword evidence="4" id="KW-0862">Zinc</keyword>
<protein>
    <recommendedName>
        <fullName evidence="7">C2H2-type domain-containing protein</fullName>
    </recommendedName>
</protein>
<dbReference type="GO" id="GO:0008270">
    <property type="term" value="F:zinc ion binding"/>
    <property type="evidence" value="ECO:0007669"/>
    <property type="project" value="UniProtKB-KW"/>
</dbReference>
<dbReference type="InterPro" id="IPR054471">
    <property type="entry name" value="GPIID_WHD"/>
</dbReference>
<evidence type="ECO:0000259" key="7">
    <source>
        <dbReference type="PROSITE" id="PS50157"/>
    </source>
</evidence>
<dbReference type="SUPFAM" id="SSF52540">
    <property type="entry name" value="P-loop containing nucleoside triphosphate hydrolases"/>
    <property type="match status" value="1"/>
</dbReference>
<proteinExistence type="predicted"/>
<dbReference type="InterPro" id="IPR027417">
    <property type="entry name" value="P-loop_NTPase"/>
</dbReference>
<dbReference type="FunFam" id="3.30.160.60:FF:002343">
    <property type="entry name" value="Zinc finger protein 33A"/>
    <property type="match status" value="1"/>
</dbReference>
<evidence type="ECO:0000313" key="8">
    <source>
        <dbReference type="EMBL" id="SPO04663.1"/>
    </source>
</evidence>
<dbReference type="AlphaFoldDB" id="A0AAE8SXD2"/>
<keyword evidence="9" id="KW-1185">Reference proteome</keyword>
<dbReference type="SMART" id="SM00355">
    <property type="entry name" value="ZnF_C2H2"/>
    <property type="match status" value="3"/>
</dbReference>
<name>A0AAE8SXD2_9PEZI</name>
<reference evidence="8" key="1">
    <citation type="submission" date="2018-03" db="EMBL/GenBank/DDBJ databases">
        <authorList>
            <person name="Guldener U."/>
        </authorList>
    </citation>
    <scope>NUCLEOTIDE SEQUENCE</scope>
</reference>
<dbReference type="SUPFAM" id="SSF57667">
    <property type="entry name" value="beta-beta-alpha zinc fingers"/>
    <property type="match status" value="1"/>
</dbReference>
<dbReference type="Pfam" id="PF24883">
    <property type="entry name" value="NPHP3_N"/>
    <property type="match status" value="1"/>
</dbReference>
<evidence type="ECO:0000256" key="1">
    <source>
        <dbReference type="ARBA" id="ARBA00022723"/>
    </source>
</evidence>
<dbReference type="InterPro" id="IPR056884">
    <property type="entry name" value="NPHP3-like_N"/>
</dbReference>
<evidence type="ECO:0000256" key="4">
    <source>
        <dbReference type="ARBA" id="ARBA00022833"/>
    </source>
</evidence>
<organism evidence="8 9">
    <name type="scientific">Cephalotrichum gorgonifer</name>
    <dbReference type="NCBI Taxonomy" id="2041049"/>
    <lineage>
        <taxon>Eukaryota</taxon>
        <taxon>Fungi</taxon>
        <taxon>Dikarya</taxon>
        <taxon>Ascomycota</taxon>
        <taxon>Pezizomycotina</taxon>
        <taxon>Sordariomycetes</taxon>
        <taxon>Hypocreomycetidae</taxon>
        <taxon>Microascales</taxon>
        <taxon>Microascaceae</taxon>
        <taxon>Cephalotrichum</taxon>
    </lineage>
</organism>
<dbReference type="Gene3D" id="3.30.160.60">
    <property type="entry name" value="Classic Zinc Finger"/>
    <property type="match status" value="2"/>
</dbReference>